<keyword evidence="4" id="KW-1185">Reference proteome</keyword>
<dbReference type="EMBL" id="JADFTS010000008">
    <property type="protein sequence ID" value="KAF9592869.1"/>
    <property type="molecule type" value="Genomic_DNA"/>
</dbReference>
<comment type="caution">
    <text evidence="3">The sequence shown here is derived from an EMBL/GenBank/DDBJ whole genome shotgun (WGS) entry which is preliminary data.</text>
</comment>
<accession>A0A835LIF9</accession>
<dbReference type="AlphaFoldDB" id="A0A835LIF9"/>
<dbReference type="Pfam" id="PF05617">
    <property type="entry name" value="Prolamin_like"/>
    <property type="match status" value="2"/>
</dbReference>
<evidence type="ECO:0000259" key="2">
    <source>
        <dbReference type="Pfam" id="PF05617"/>
    </source>
</evidence>
<dbReference type="OrthoDB" id="1862203at2759"/>
<dbReference type="PANTHER" id="PTHR31181">
    <property type="entry name" value="EGG CELL-SECRETED PROTEIN 1.4"/>
    <property type="match status" value="1"/>
</dbReference>
<reference evidence="3 4" key="1">
    <citation type="submission" date="2020-10" db="EMBL/GenBank/DDBJ databases">
        <title>The Coptis chinensis genome and diversification of protoberbering-type alkaloids.</title>
        <authorList>
            <person name="Wang B."/>
            <person name="Shu S."/>
            <person name="Song C."/>
            <person name="Liu Y."/>
        </authorList>
    </citation>
    <scope>NUCLEOTIDE SEQUENCE [LARGE SCALE GENOMIC DNA]</scope>
    <source>
        <strain evidence="3">HL-2020</strain>
        <tissue evidence="3">Leaf</tissue>
    </source>
</reference>
<dbReference type="InterPro" id="IPR008502">
    <property type="entry name" value="Prolamin-like"/>
</dbReference>
<keyword evidence="1" id="KW-0732">Signal</keyword>
<dbReference type="GO" id="GO:0080155">
    <property type="term" value="P:regulation of double fertilization forming a zygote and endosperm"/>
    <property type="evidence" value="ECO:0007669"/>
    <property type="project" value="TreeGrafter"/>
</dbReference>
<gene>
    <name evidence="3" type="ORF">IFM89_018423</name>
</gene>
<evidence type="ECO:0000313" key="3">
    <source>
        <dbReference type="EMBL" id="KAF9592869.1"/>
    </source>
</evidence>
<dbReference type="Proteomes" id="UP000631114">
    <property type="component" value="Unassembled WGS sequence"/>
</dbReference>
<dbReference type="GO" id="GO:0005576">
    <property type="term" value="C:extracellular region"/>
    <property type="evidence" value="ECO:0007669"/>
    <property type="project" value="TreeGrafter"/>
</dbReference>
<organism evidence="3 4">
    <name type="scientific">Coptis chinensis</name>
    <dbReference type="NCBI Taxonomy" id="261450"/>
    <lineage>
        <taxon>Eukaryota</taxon>
        <taxon>Viridiplantae</taxon>
        <taxon>Streptophyta</taxon>
        <taxon>Embryophyta</taxon>
        <taxon>Tracheophyta</taxon>
        <taxon>Spermatophyta</taxon>
        <taxon>Magnoliopsida</taxon>
        <taxon>Ranunculales</taxon>
        <taxon>Ranunculaceae</taxon>
        <taxon>Coptidoideae</taxon>
        <taxon>Coptis</taxon>
    </lineage>
</organism>
<protein>
    <recommendedName>
        <fullName evidence="2">Prolamin-like domain-containing protein</fullName>
    </recommendedName>
</protein>
<dbReference type="GO" id="GO:2000008">
    <property type="term" value="P:regulation of protein localization to cell surface"/>
    <property type="evidence" value="ECO:0007669"/>
    <property type="project" value="TreeGrafter"/>
</dbReference>
<feature type="domain" description="Prolamin-like" evidence="2">
    <location>
        <begin position="10"/>
        <end position="42"/>
    </location>
</feature>
<evidence type="ECO:0000313" key="4">
    <source>
        <dbReference type="Proteomes" id="UP000631114"/>
    </source>
</evidence>
<dbReference type="GO" id="GO:0031982">
    <property type="term" value="C:vesicle"/>
    <property type="evidence" value="ECO:0007669"/>
    <property type="project" value="TreeGrafter"/>
</dbReference>
<sequence length="182" mass="19499">MYETLFGNLACCKVITDITTSCWPKLFPFITSSFPLLLTRSCTKAPDVAPSIATARIPLLPLVGTLPFPLLPGQDIQQCMPSFQSVNGCLVEIFASSVSGRVGQLGVACCKAITEIKTICWPKLFPLINPSFPPLLMNNCDKVLGVAPSFAPIPKGATTKINESDESNVETPTVAFAPSDTY</sequence>
<dbReference type="PANTHER" id="PTHR31181:SF67">
    <property type="entry name" value="PROLAMIN-LIKE PROTEIN (DUF1278)"/>
    <property type="match status" value="1"/>
</dbReference>
<feature type="domain" description="Prolamin-like" evidence="2">
    <location>
        <begin position="78"/>
        <end position="141"/>
    </location>
</feature>
<dbReference type="GO" id="GO:0009567">
    <property type="term" value="P:double fertilization forming a zygote and endosperm"/>
    <property type="evidence" value="ECO:0007669"/>
    <property type="project" value="TreeGrafter"/>
</dbReference>
<evidence type="ECO:0000256" key="1">
    <source>
        <dbReference type="ARBA" id="ARBA00022729"/>
    </source>
</evidence>
<proteinExistence type="predicted"/>
<name>A0A835LIF9_9MAGN</name>